<dbReference type="AlphaFoldDB" id="A0A9X3IZ37"/>
<feature type="region of interest" description="Disordered" evidence="1">
    <location>
        <begin position="107"/>
        <end position="133"/>
    </location>
</feature>
<sequence length="194" mass="21472">MPTSKLRRIEIAQFRDVEPGTERCFAVGDRHSDTTTLLTLLSVASGLDRRRGLAGALDARDLTTAADFHDFEFGGNLRHHVRGFTFTITRRDGRVVAHDYSPSSSASSGFFTVSPATSPSSSPRAAQRPVRAAARRARRRRFFLAFRDPAPLRQPSRPRAASTARRTHLPWRHAPRGIHGRAAPRDLSPVRGSP</sequence>
<protein>
    <submittedName>
        <fullName evidence="2">Uncharacterized protein</fullName>
    </submittedName>
</protein>
<name>A0A9X3IZ37_9BACT</name>
<accession>A0A9X3IZ37</accession>
<feature type="compositionally biased region" description="Low complexity" evidence="1">
    <location>
        <begin position="148"/>
        <end position="164"/>
    </location>
</feature>
<gene>
    <name evidence="2" type="ORF">OV079_18640</name>
</gene>
<evidence type="ECO:0000313" key="3">
    <source>
        <dbReference type="Proteomes" id="UP001150924"/>
    </source>
</evidence>
<reference evidence="2" key="1">
    <citation type="submission" date="2022-11" db="EMBL/GenBank/DDBJ databases">
        <title>Minimal conservation of predation-associated metabolite biosynthetic gene clusters underscores biosynthetic potential of Myxococcota including descriptions for ten novel species: Archangium lansinium sp. nov., Myxococcus landrumus sp. nov., Nannocystis bai.</title>
        <authorList>
            <person name="Ahearne A."/>
            <person name="Stevens C."/>
            <person name="Phillips K."/>
        </authorList>
    </citation>
    <scope>NUCLEOTIDE SEQUENCE</scope>
    <source>
        <strain evidence="2">Na p29</strain>
    </source>
</reference>
<feature type="compositionally biased region" description="Low complexity" evidence="1">
    <location>
        <begin position="107"/>
        <end position="132"/>
    </location>
</feature>
<dbReference type="Proteomes" id="UP001150924">
    <property type="component" value="Unassembled WGS sequence"/>
</dbReference>
<dbReference type="EMBL" id="JAPNKE010000002">
    <property type="protein sequence ID" value="MCY1007528.1"/>
    <property type="molecule type" value="Genomic_DNA"/>
</dbReference>
<feature type="compositionally biased region" description="Basic residues" evidence="1">
    <location>
        <begin position="165"/>
        <end position="179"/>
    </location>
</feature>
<dbReference type="RefSeq" id="WP_267770161.1">
    <property type="nucleotide sequence ID" value="NZ_JAPNKE010000002.1"/>
</dbReference>
<feature type="region of interest" description="Disordered" evidence="1">
    <location>
        <begin position="148"/>
        <end position="194"/>
    </location>
</feature>
<organism evidence="2 3">
    <name type="scientific">Nannocystis pusilla</name>
    <dbReference type="NCBI Taxonomy" id="889268"/>
    <lineage>
        <taxon>Bacteria</taxon>
        <taxon>Pseudomonadati</taxon>
        <taxon>Myxococcota</taxon>
        <taxon>Polyangia</taxon>
        <taxon>Nannocystales</taxon>
        <taxon>Nannocystaceae</taxon>
        <taxon>Nannocystis</taxon>
    </lineage>
</organism>
<comment type="caution">
    <text evidence="2">The sequence shown here is derived from an EMBL/GenBank/DDBJ whole genome shotgun (WGS) entry which is preliminary data.</text>
</comment>
<keyword evidence="3" id="KW-1185">Reference proteome</keyword>
<proteinExistence type="predicted"/>
<evidence type="ECO:0000313" key="2">
    <source>
        <dbReference type="EMBL" id="MCY1007528.1"/>
    </source>
</evidence>
<evidence type="ECO:0000256" key="1">
    <source>
        <dbReference type="SAM" id="MobiDB-lite"/>
    </source>
</evidence>